<keyword evidence="16 19" id="KW-0961">Cell wall biogenesis/degradation</keyword>
<keyword evidence="8 19" id="KW-0132">Cell division</keyword>
<dbReference type="HAMAP" id="MF_00037">
    <property type="entry name" value="MurB"/>
    <property type="match status" value="1"/>
</dbReference>
<dbReference type="PROSITE" id="PS51387">
    <property type="entry name" value="FAD_PCMH"/>
    <property type="match status" value="1"/>
</dbReference>
<dbReference type="PANTHER" id="PTHR21071:SF4">
    <property type="entry name" value="UDP-N-ACETYLENOLPYRUVOYLGLUCOSAMINE REDUCTASE"/>
    <property type="match status" value="1"/>
</dbReference>
<evidence type="ECO:0000256" key="15">
    <source>
        <dbReference type="ARBA" id="ARBA00023306"/>
    </source>
</evidence>
<dbReference type="STRING" id="1561003.Ark11_1381"/>
<keyword evidence="14 19" id="KW-0560">Oxidoreductase</keyword>
<dbReference type="InterPro" id="IPR016167">
    <property type="entry name" value="FAD-bd_PCMH_sub1"/>
</dbReference>
<keyword evidence="12 19" id="KW-0133">Cell shape</keyword>
<accession>A0A0S4M7C5</accession>
<dbReference type="Pfam" id="PF02873">
    <property type="entry name" value="MurB_C"/>
    <property type="match status" value="1"/>
</dbReference>
<keyword evidence="15 19" id="KW-0131">Cell cycle</keyword>
<dbReference type="GO" id="GO:0005829">
    <property type="term" value="C:cytosol"/>
    <property type="evidence" value="ECO:0007669"/>
    <property type="project" value="TreeGrafter"/>
</dbReference>
<reference evidence="22" key="1">
    <citation type="submission" date="2015-11" db="EMBL/GenBank/DDBJ databases">
        <authorList>
            <person name="Seth-Smith H.M.B."/>
        </authorList>
    </citation>
    <scope>NUCLEOTIDE SEQUENCE [LARGE SCALE GENOMIC DNA]</scope>
    <source>
        <strain evidence="22">2013Ark11</strain>
    </source>
</reference>
<evidence type="ECO:0000259" key="20">
    <source>
        <dbReference type="PROSITE" id="PS51387"/>
    </source>
</evidence>
<feature type="active site" evidence="19">
    <location>
        <position position="329"/>
    </location>
</feature>
<evidence type="ECO:0000256" key="8">
    <source>
        <dbReference type="ARBA" id="ARBA00022618"/>
    </source>
</evidence>
<dbReference type="NCBIfam" id="TIGR00179">
    <property type="entry name" value="murB"/>
    <property type="match status" value="1"/>
</dbReference>
<evidence type="ECO:0000256" key="2">
    <source>
        <dbReference type="ARBA" id="ARBA00003921"/>
    </source>
</evidence>
<organism evidence="21 22">
    <name type="scientific">Candidatus Ichthyocystis hellenicum</name>
    <dbReference type="NCBI Taxonomy" id="1561003"/>
    <lineage>
        <taxon>Bacteria</taxon>
        <taxon>Pseudomonadati</taxon>
        <taxon>Pseudomonadota</taxon>
        <taxon>Betaproteobacteria</taxon>
        <taxon>Burkholderiales</taxon>
        <taxon>Candidatus Ichthyocystis</taxon>
    </lineage>
</organism>
<comment type="subcellular location">
    <subcellularLocation>
        <location evidence="3 19">Cytoplasm</location>
    </subcellularLocation>
</comment>
<dbReference type="InterPro" id="IPR003170">
    <property type="entry name" value="MurB"/>
</dbReference>
<keyword evidence="13 19" id="KW-0573">Peptidoglycan synthesis</keyword>
<dbReference type="GO" id="GO:0051301">
    <property type="term" value="P:cell division"/>
    <property type="evidence" value="ECO:0007669"/>
    <property type="project" value="UniProtKB-KW"/>
</dbReference>
<evidence type="ECO:0000313" key="22">
    <source>
        <dbReference type="Proteomes" id="UP000198651"/>
    </source>
</evidence>
<evidence type="ECO:0000313" key="21">
    <source>
        <dbReference type="EMBL" id="CUT18182.1"/>
    </source>
</evidence>
<dbReference type="GO" id="GO:0009252">
    <property type="term" value="P:peptidoglycan biosynthetic process"/>
    <property type="evidence" value="ECO:0007669"/>
    <property type="project" value="UniProtKB-UniRule"/>
</dbReference>
<evidence type="ECO:0000256" key="5">
    <source>
        <dbReference type="ARBA" id="ARBA00012518"/>
    </source>
</evidence>
<dbReference type="Gene3D" id="3.90.78.10">
    <property type="entry name" value="UDP-N-acetylenolpyruvoylglucosamine reductase, C-terminal domain"/>
    <property type="match status" value="1"/>
</dbReference>
<dbReference type="GO" id="GO:0008762">
    <property type="term" value="F:UDP-N-acetylmuramate dehydrogenase activity"/>
    <property type="evidence" value="ECO:0007669"/>
    <property type="project" value="UniProtKB-UniRule"/>
</dbReference>
<evidence type="ECO:0000256" key="16">
    <source>
        <dbReference type="ARBA" id="ARBA00023316"/>
    </source>
</evidence>
<sequence length="335" mass="37898">MSFSIQRNTSIREYHSFNFPIIANTLVRVNSHRGVVESMPLVKSCNYHAFLGSGSNTVFAKNYDGCVVQVNIKGKIILNDDDDSVLIQAAAGENWADFVDWTIDNNYPGLENLAMIPGTVGASPVQNIGAYGVEIKSFIDRIVVFDYERESFIHLPASTLDMRYRWSKLKTPEWKNILITDVVFRLPKKWSPQCQYQQMGKLIVSKNPSPREIRDVVCKLRMEKLPPLTPEQHHAGSFFRNLIVSPNQLLAIKEKYPDIPIFPERKIPIGWLLEKRGWKGKSSGNVGVSDKHALVLTHNGKGKAEELVKLFKEIQIDIMNDIGITIEPEVTIHGL</sequence>
<evidence type="ECO:0000256" key="6">
    <source>
        <dbReference type="ARBA" id="ARBA00015188"/>
    </source>
</evidence>
<feature type="active site" evidence="19">
    <location>
        <position position="165"/>
    </location>
</feature>
<dbReference type="InterPro" id="IPR016169">
    <property type="entry name" value="FAD-bd_PCMH_sub2"/>
</dbReference>
<dbReference type="PANTHER" id="PTHR21071">
    <property type="entry name" value="UDP-N-ACETYLENOLPYRUVOYLGLUCOSAMINE REDUCTASE"/>
    <property type="match status" value="1"/>
</dbReference>
<evidence type="ECO:0000256" key="11">
    <source>
        <dbReference type="ARBA" id="ARBA00022857"/>
    </source>
</evidence>
<dbReference type="EC" id="1.3.1.98" evidence="5 19"/>
<dbReference type="Proteomes" id="UP000198651">
    <property type="component" value="Chromosome I"/>
</dbReference>
<evidence type="ECO:0000256" key="19">
    <source>
        <dbReference type="HAMAP-Rule" id="MF_00037"/>
    </source>
</evidence>
<dbReference type="SUPFAM" id="SSF56176">
    <property type="entry name" value="FAD-binding/transporter-associated domain-like"/>
    <property type="match status" value="1"/>
</dbReference>
<dbReference type="InterPro" id="IPR006094">
    <property type="entry name" value="Oxid_FAD_bind_N"/>
</dbReference>
<feature type="domain" description="FAD-binding PCMH-type" evidence="20">
    <location>
        <begin position="19"/>
        <end position="189"/>
    </location>
</feature>
<keyword evidence="9 19" id="KW-0285">Flavoprotein</keyword>
<feature type="active site" description="Proton donor" evidence="19">
    <location>
        <position position="237"/>
    </location>
</feature>
<evidence type="ECO:0000256" key="10">
    <source>
        <dbReference type="ARBA" id="ARBA00022827"/>
    </source>
</evidence>
<comment type="pathway">
    <text evidence="4 19">Cell wall biogenesis; peptidoglycan biosynthesis.</text>
</comment>
<evidence type="ECO:0000256" key="4">
    <source>
        <dbReference type="ARBA" id="ARBA00004752"/>
    </source>
</evidence>
<evidence type="ECO:0000256" key="3">
    <source>
        <dbReference type="ARBA" id="ARBA00004496"/>
    </source>
</evidence>
<evidence type="ECO:0000256" key="13">
    <source>
        <dbReference type="ARBA" id="ARBA00022984"/>
    </source>
</evidence>
<dbReference type="Gene3D" id="3.30.43.10">
    <property type="entry name" value="Uridine Diphospho-n-acetylenolpyruvylglucosamine Reductase, domain 2"/>
    <property type="match status" value="1"/>
</dbReference>
<dbReference type="EMBL" id="LN906597">
    <property type="protein sequence ID" value="CUT18182.1"/>
    <property type="molecule type" value="Genomic_DNA"/>
</dbReference>
<evidence type="ECO:0000256" key="9">
    <source>
        <dbReference type="ARBA" id="ARBA00022630"/>
    </source>
</evidence>
<keyword evidence="7 19" id="KW-0963">Cytoplasm</keyword>
<dbReference type="Pfam" id="PF01565">
    <property type="entry name" value="FAD_binding_4"/>
    <property type="match status" value="1"/>
</dbReference>
<comment type="catalytic activity">
    <reaction evidence="18 19">
        <text>UDP-N-acetyl-alpha-D-muramate + NADP(+) = UDP-N-acetyl-3-O-(1-carboxyvinyl)-alpha-D-glucosamine + NADPH + H(+)</text>
        <dbReference type="Rhea" id="RHEA:12248"/>
        <dbReference type="ChEBI" id="CHEBI:15378"/>
        <dbReference type="ChEBI" id="CHEBI:57783"/>
        <dbReference type="ChEBI" id="CHEBI:58349"/>
        <dbReference type="ChEBI" id="CHEBI:68483"/>
        <dbReference type="ChEBI" id="CHEBI:70757"/>
        <dbReference type="EC" id="1.3.1.98"/>
    </reaction>
</comment>
<dbReference type="GO" id="GO:0071949">
    <property type="term" value="F:FAD binding"/>
    <property type="evidence" value="ECO:0007669"/>
    <property type="project" value="InterPro"/>
</dbReference>
<evidence type="ECO:0000256" key="18">
    <source>
        <dbReference type="ARBA" id="ARBA00048914"/>
    </source>
</evidence>
<dbReference type="Gene3D" id="3.30.465.10">
    <property type="match status" value="1"/>
</dbReference>
<evidence type="ECO:0000256" key="14">
    <source>
        <dbReference type="ARBA" id="ARBA00023002"/>
    </source>
</evidence>
<gene>
    <name evidence="19" type="primary">murB</name>
    <name evidence="21" type="ORF">Ark11_1381</name>
</gene>
<dbReference type="AlphaFoldDB" id="A0A0S4M7C5"/>
<dbReference type="SUPFAM" id="SSF56194">
    <property type="entry name" value="Uridine diphospho-N-Acetylenolpyruvylglucosamine reductase, MurB, C-terminal domain"/>
    <property type="match status" value="1"/>
</dbReference>
<keyword evidence="11 19" id="KW-0521">NADP</keyword>
<evidence type="ECO:0000256" key="1">
    <source>
        <dbReference type="ARBA" id="ARBA00001974"/>
    </source>
</evidence>
<keyword evidence="10 19" id="KW-0274">FAD</keyword>
<dbReference type="UniPathway" id="UPA00219"/>
<keyword evidence="22" id="KW-1185">Reference proteome</keyword>
<evidence type="ECO:0000256" key="7">
    <source>
        <dbReference type="ARBA" id="ARBA00022490"/>
    </source>
</evidence>
<proteinExistence type="inferred from homology"/>
<dbReference type="InterPro" id="IPR016166">
    <property type="entry name" value="FAD-bd_PCMH"/>
</dbReference>
<dbReference type="InterPro" id="IPR011601">
    <property type="entry name" value="MurB_C"/>
</dbReference>
<comment type="similarity">
    <text evidence="19">Belongs to the MurB family.</text>
</comment>
<comment type="function">
    <text evidence="2 19">Cell wall formation.</text>
</comment>
<dbReference type="GO" id="GO:0008360">
    <property type="term" value="P:regulation of cell shape"/>
    <property type="evidence" value="ECO:0007669"/>
    <property type="project" value="UniProtKB-KW"/>
</dbReference>
<dbReference type="InterPro" id="IPR036635">
    <property type="entry name" value="MurB_C_sf"/>
</dbReference>
<dbReference type="InterPro" id="IPR036318">
    <property type="entry name" value="FAD-bd_PCMH-like_sf"/>
</dbReference>
<dbReference type="GO" id="GO:0071555">
    <property type="term" value="P:cell wall organization"/>
    <property type="evidence" value="ECO:0007669"/>
    <property type="project" value="UniProtKB-KW"/>
</dbReference>
<evidence type="ECO:0000256" key="12">
    <source>
        <dbReference type="ARBA" id="ARBA00022960"/>
    </source>
</evidence>
<dbReference type="PATRIC" id="fig|1561003.3.peg.1423"/>
<protein>
    <recommendedName>
        <fullName evidence="6 19">UDP-N-acetylenolpyruvoylglucosamine reductase</fullName>
        <ecNumber evidence="5 19">1.3.1.98</ecNumber>
    </recommendedName>
    <alternativeName>
        <fullName evidence="17 19">UDP-N-acetylmuramate dehydrogenase</fullName>
    </alternativeName>
</protein>
<comment type="cofactor">
    <cofactor evidence="1 19">
        <name>FAD</name>
        <dbReference type="ChEBI" id="CHEBI:57692"/>
    </cofactor>
</comment>
<name>A0A0S4M7C5_9BURK</name>
<dbReference type="NCBIfam" id="NF000755">
    <property type="entry name" value="PRK00046.1"/>
    <property type="match status" value="1"/>
</dbReference>
<evidence type="ECO:0000256" key="17">
    <source>
        <dbReference type="ARBA" id="ARBA00031026"/>
    </source>
</evidence>